<reference evidence="23" key="1">
    <citation type="journal article" date="2008" name="Nat. Genet.">
        <title>The Pristionchus pacificus genome provides a unique perspective on nematode lifestyle and parasitism.</title>
        <authorList>
            <person name="Dieterich C."/>
            <person name="Clifton S.W."/>
            <person name="Schuster L.N."/>
            <person name="Chinwalla A."/>
            <person name="Delehaunty K."/>
            <person name="Dinkelacker I."/>
            <person name="Fulton L."/>
            <person name="Fulton R."/>
            <person name="Godfrey J."/>
            <person name="Minx P."/>
            <person name="Mitreva M."/>
            <person name="Roeseler W."/>
            <person name="Tian H."/>
            <person name="Witte H."/>
            <person name="Yang S.P."/>
            <person name="Wilson R.K."/>
            <person name="Sommer R.J."/>
        </authorList>
    </citation>
    <scope>NUCLEOTIDE SEQUENCE [LARGE SCALE GENOMIC DNA]</scope>
    <source>
        <strain evidence="23">PS312</strain>
    </source>
</reference>
<evidence type="ECO:0000256" key="11">
    <source>
        <dbReference type="ARBA" id="ARBA00023011"/>
    </source>
</evidence>
<dbReference type="Gene3D" id="1.20.120.1630">
    <property type="match status" value="1"/>
</dbReference>
<organism evidence="22 23">
    <name type="scientific">Pristionchus pacificus</name>
    <name type="common">Parasitic nematode worm</name>
    <dbReference type="NCBI Taxonomy" id="54126"/>
    <lineage>
        <taxon>Eukaryota</taxon>
        <taxon>Metazoa</taxon>
        <taxon>Ecdysozoa</taxon>
        <taxon>Nematoda</taxon>
        <taxon>Chromadorea</taxon>
        <taxon>Rhabditida</taxon>
        <taxon>Rhabditina</taxon>
        <taxon>Diplogasteromorpha</taxon>
        <taxon>Diplogasteroidea</taxon>
        <taxon>Neodiplogasteridae</taxon>
        <taxon>Pristionchus</taxon>
    </lineage>
</organism>
<evidence type="ECO:0000256" key="12">
    <source>
        <dbReference type="ARBA" id="ARBA00023098"/>
    </source>
</evidence>
<evidence type="ECO:0000256" key="9">
    <source>
        <dbReference type="ARBA" id="ARBA00022989"/>
    </source>
</evidence>
<keyword evidence="8" id="KW-0752">Steroid biosynthesis</keyword>
<keyword evidence="7" id="KW-0521">NADP</keyword>
<keyword evidence="14" id="KW-1207">Sterol metabolism</keyword>
<proteinExistence type="inferred from homology"/>
<dbReference type="PANTHER" id="PTHR21257">
    <property type="entry name" value="DELTA(14)-STEROL REDUCTASE"/>
    <property type="match status" value="1"/>
</dbReference>
<evidence type="ECO:0000256" key="19">
    <source>
        <dbReference type="ARBA" id="ARBA00047826"/>
    </source>
</evidence>
<evidence type="ECO:0000256" key="14">
    <source>
        <dbReference type="ARBA" id="ARBA00023166"/>
    </source>
</evidence>
<evidence type="ECO:0000256" key="6">
    <source>
        <dbReference type="ARBA" id="ARBA00022778"/>
    </source>
</evidence>
<dbReference type="GO" id="GO:0006695">
    <property type="term" value="P:cholesterol biosynthetic process"/>
    <property type="evidence" value="ECO:0000318"/>
    <property type="project" value="GO_Central"/>
</dbReference>
<evidence type="ECO:0000313" key="23">
    <source>
        <dbReference type="Proteomes" id="UP000005239"/>
    </source>
</evidence>
<dbReference type="GO" id="GO:0005789">
    <property type="term" value="C:endoplasmic reticulum membrane"/>
    <property type="evidence" value="ECO:0000318"/>
    <property type="project" value="GO_Central"/>
</dbReference>
<evidence type="ECO:0000256" key="3">
    <source>
        <dbReference type="ARBA" id="ARBA00022516"/>
    </source>
</evidence>
<comment type="catalytic activity">
    <reaction evidence="18">
        <text>cholesterol + NADP(+) = 7-dehydrocholesterol + NADPH + H(+)</text>
        <dbReference type="Rhea" id="RHEA:23984"/>
        <dbReference type="ChEBI" id="CHEBI:15378"/>
        <dbReference type="ChEBI" id="CHEBI:16113"/>
        <dbReference type="ChEBI" id="CHEBI:17759"/>
        <dbReference type="ChEBI" id="CHEBI:57783"/>
        <dbReference type="ChEBI" id="CHEBI:58349"/>
        <dbReference type="EC" id="1.3.1.21"/>
    </reaction>
    <physiologicalReaction direction="right-to-left" evidence="18">
        <dbReference type="Rhea" id="RHEA:23986"/>
    </physiologicalReaction>
</comment>
<comment type="catalytic activity">
    <reaction evidence="19">
        <text>7-dehydrodesmosterol + NADPH + H(+) = desmosterol + NADP(+)</text>
        <dbReference type="Rhea" id="RHEA:46740"/>
        <dbReference type="ChEBI" id="CHEBI:15378"/>
        <dbReference type="ChEBI" id="CHEBI:17737"/>
        <dbReference type="ChEBI" id="CHEBI:27910"/>
        <dbReference type="ChEBI" id="CHEBI:57783"/>
        <dbReference type="ChEBI" id="CHEBI:58349"/>
    </reaction>
    <physiologicalReaction direction="left-to-right" evidence="19">
        <dbReference type="Rhea" id="RHEA:46741"/>
    </physiologicalReaction>
</comment>
<evidence type="ECO:0000313" key="22">
    <source>
        <dbReference type="EnsemblMetazoa" id="PPA46669.1"/>
    </source>
</evidence>
<keyword evidence="3" id="KW-0444">Lipid biosynthesis</keyword>
<evidence type="ECO:0000256" key="17">
    <source>
        <dbReference type="ARBA" id="ARBA00042688"/>
    </source>
</evidence>
<dbReference type="EnsemblMetazoa" id="PPA46669.1">
    <property type="protein sequence ID" value="PPA46669.1"/>
    <property type="gene ID" value="WBGene00304448"/>
</dbReference>
<keyword evidence="9 21" id="KW-1133">Transmembrane helix</keyword>
<feature type="transmembrane region" description="Helical" evidence="21">
    <location>
        <begin position="138"/>
        <end position="159"/>
    </location>
</feature>
<comment type="similarity">
    <text evidence="2">Belongs to the ERG4/ERG24 family.</text>
</comment>
<feature type="transmembrane region" description="Helical" evidence="21">
    <location>
        <begin position="405"/>
        <end position="426"/>
    </location>
</feature>
<dbReference type="Proteomes" id="UP000005239">
    <property type="component" value="Unassembled WGS sequence"/>
</dbReference>
<evidence type="ECO:0000256" key="15">
    <source>
        <dbReference type="ARBA" id="ARBA00023221"/>
    </source>
</evidence>
<feature type="transmembrane region" description="Helical" evidence="21">
    <location>
        <begin position="316"/>
        <end position="339"/>
    </location>
</feature>
<dbReference type="AlphaFoldDB" id="A0A8R1V5U2"/>
<keyword evidence="23" id="KW-1185">Reference proteome</keyword>
<feature type="transmembrane region" description="Helical" evidence="21">
    <location>
        <begin position="291"/>
        <end position="310"/>
    </location>
</feature>
<keyword evidence="15" id="KW-0753">Steroid metabolism</keyword>
<feature type="region of interest" description="Disordered" evidence="20">
    <location>
        <begin position="1"/>
        <end position="20"/>
    </location>
</feature>
<evidence type="ECO:0000256" key="8">
    <source>
        <dbReference type="ARBA" id="ARBA00022955"/>
    </source>
</evidence>
<keyword evidence="13 21" id="KW-0472">Membrane</keyword>
<dbReference type="OrthoDB" id="5326588at2759"/>
<accession>A0A8R1V5U2</accession>
<sequence length="459" mass="52142">MYNRVGSLRRSSYSSSTNSLRRSSVSSRDIHAIQAALLRQRPVSNHTVIVLIVLLPWLTYFILYSIHTYQGVFWETISSLLFRWPFGLRLLPPFFDAIAWKILLVFISVQLLLYEVLPRDRITILSGGGAESTYKETNGLASLIVISLAYVMGATLKLYRHDLIYLHFAGIIGCLSVIAIASTFLLCVKYRFGEAHNVENVYDFFFGVEQEPKIIEIEIKHFIRSRITMGLYALFIISSLYYSNTTSRIMHPTVLLTASSHFFYILCWQWCEDVHLNGIDEKVTNFGFGRIWLDLVLYPVIYTSPAAIVVMEKRHIGPIIAAIISLVALISTVFMYVAARQRLNFRAHRGNVKVGGHDPYFIMAKYRSEGGDTSANLLLGSGYWGAARHPSYAFDIGAHAAFSMLGGWSGLFGHGPFIVLLLYYLIRISFDEQRCLAKYGSTWCQHCDRVQYKLIPGIY</sequence>
<keyword evidence="12" id="KW-0443">Lipid metabolism</keyword>
<evidence type="ECO:0000256" key="4">
    <source>
        <dbReference type="ARBA" id="ARBA00022548"/>
    </source>
</evidence>
<keyword evidence="4" id="KW-0153">Cholesterol metabolism</keyword>
<keyword evidence="6" id="KW-0152">Cholesterol biosynthesis</keyword>
<evidence type="ECO:0000256" key="21">
    <source>
        <dbReference type="SAM" id="Phobius"/>
    </source>
</evidence>
<evidence type="ECO:0000256" key="13">
    <source>
        <dbReference type="ARBA" id="ARBA00023136"/>
    </source>
</evidence>
<dbReference type="EC" id="1.3.1.21" evidence="16"/>
<evidence type="ECO:0000256" key="10">
    <source>
        <dbReference type="ARBA" id="ARBA00023002"/>
    </source>
</evidence>
<evidence type="ECO:0000256" key="16">
    <source>
        <dbReference type="ARBA" id="ARBA00038851"/>
    </source>
</evidence>
<comment type="subcellular location">
    <subcellularLocation>
        <location evidence="1">Membrane</location>
        <topology evidence="1">Multi-pass membrane protein</topology>
    </subcellularLocation>
</comment>
<evidence type="ECO:0000256" key="2">
    <source>
        <dbReference type="ARBA" id="ARBA00005402"/>
    </source>
</evidence>
<dbReference type="FunFam" id="1.20.120.1630:FF:000013">
    <property type="entry name" value="Lamin-B receptor-like Protein"/>
    <property type="match status" value="1"/>
</dbReference>
<evidence type="ECO:0000256" key="1">
    <source>
        <dbReference type="ARBA" id="ARBA00004141"/>
    </source>
</evidence>
<dbReference type="Pfam" id="PF01222">
    <property type="entry name" value="ERG4_ERG24"/>
    <property type="match status" value="1"/>
</dbReference>
<name>A0A8R1V5U2_PRIPA</name>
<dbReference type="PANTHER" id="PTHR21257:SF38">
    <property type="entry name" value="7-DEHYDROCHOLESTEROL REDUCTASE"/>
    <property type="match status" value="1"/>
</dbReference>
<reference evidence="22" key="2">
    <citation type="submission" date="2022-06" db="UniProtKB">
        <authorList>
            <consortium name="EnsemblMetazoa"/>
        </authorList>
    </citation>
    <scope>IDENTIFICATION</scope>
    <source>
        <strain evidence="22">PS312</strain>
    </source>
</reference>
<protein>
    <recommendedName>
        <fullName evidence="16">7-dehydrocholesterol reductase</fullName>
        <ecNumber evidence="16">1.3.1.21</ecNumber>
    </recommendedName>
    <alternativeName>
        <fullName evidence="17">Sterol Delta(7)-reductase</fullName>
    </alternativeName>
</protein>
<keyword evidence="10" id="KW-0560">Oxidoreductase</keyword>
<gene>
    <name evidence="22" type="primary">WBGene00304448</name>
</gene>
<feature type="transmembrane region" description="Helical" evidence="21">
    <location>
        <begin position="227"/>
        <end position="243"/>
    </location>
</feature>
<evidence type="ECO:0000256" key="18">
    <source>
        <dbReference type="ARBA" id="ARBA00047795"/>
    </source>
</evidence>
<evidence type="ECO:0000256" key="7">
    <source>
        <dbReference type="ARBA" id="ARBA00022857"/>
    </source>
</evidence>
<evidence type="ECO:0000256" key="5">
    <source>
        <dbReference type="ARBA" id="ARBA00022692"/>
    </source>
</evidence>
<dbReference type="InterPro" id="IPR001171">
    <property type="entry name" value="ERG24_DHCR-like"/>
</dbReference>
<keyword evidence="5 21" id="KW-0812">Transmembrane</keyword>
<feature type="transmembrane region" description="Helical" evidence="21">
    <location>
        <begin position="48"/>
        <end position="66"/>
    </location>
</feature>
<dbReference type="GO" id="GO:0047598">
    <property type="term" value="F:7-dehydrocholesterol reductase activity"/>
    <property type="evidence" value="ECO:0000318"/>
    <property type="project" value="GO_Central"/>
</dbReference>
<evidence type="ECO:0000256" key="20">
    <source>
        <dbReference type="SAM" id="MobiDB-lite"/>
    </source>
</evidence>
<feature type="transmembrane region" description="Helical" evidence="21">
    <location>
        <begin position="165"/>
        <end position="188"/>
    </location>
</feature>
<feature type="transmembrane region" description="Helical" evidence="21">
    <location>
        <begin position="98"/>
        <end position="117"/>
    </location>
</feature>
<keyword evidence="11" id="KW-0756">Sterol biosynthesis</keyword>